<gene>
    <name evidence="2" type="ORF">QWI16_09210</name>
</gene>
<comment type="caution">
    <text evidence="2">The sequence shown here is derived from an EMBL/GenBank/DDBJ whole genome shotgun (WGS) entry which is preliminary data.</text>
</comment>
<proteinExistence type="predicted"/>
<keyword evidence="1" id="KW-0472">Membrane</keyword>
<protein>
    <submittedName>
        <fullName evidence="2">Uncharacterized protein</fullName>
    </submittedName>
</protein>
<accession>A0ABT8TE94</accession>
<dbReference type="EMBL" id="JAULRT010000052">
    <property type="protein sequence ID" value="MDO3382353.1"/>
    <property type="molecule type" value="Genomic_DNA"/>
</dbReference>
<keyword evidence="1" id="KW-1133">Transmembrane helix</keyword>
<name>A0ABT8TE94_9GAMM</name>
<keyword evidence="3" id="KW-1185">Reference proteome</keyword>
<feature type="transmembrane region" description="Helical" evidence="1">
    <location>
        <begin position="35"/>
        <end position="55"/>
    </location>
</feature>
<keyword evidence="1" id="KW-0812">Transmembrane</keyword>
<feature type="transmembrane region" description="Helical" evidence="1">
    <location>
        <begin position="60"/>
        <end position="80"/>
    </location>
</feature>
<evidence type="ECO:0000313" key="3">
    <source>
        <dbReference type="Proteomes" id="UP001168380"/>
    </source>
</evidence>
<organism evidence="2 3">
    <name type="scientific">Gilvimarinus algae</name>
    <dbReference type="NCBI Taxonomy" id="3058037"/>
    <lineage>
        <taxon>Bacteria</taxon>
        <taxon>Pseudomonadati</taxon>
        <taxon>Pseudomonadota</taxon>
        <taxon>Gammaproteobacteria</taxon>
        <taxon>Cellvibrionales</taxon>
        <taxon>Cellvibrionaceae</taxon>
        <taxon>Gilvimarinus</taxon>
    </lineage>
</organism>
<reference evidence="2" key="1">
    <citation type="submission" date="2023-07" db="EMBL/GenBank/DDBJ databases">
        <title>Gilvimarinus algae sp. nov., isolated from the surface of Kelp.</title>
        <authorList>
            <person name="Sun Y.Y."/>
            <person name="Gong Y."/>
            <person name="Du Z.J."/>
        </authorList>
    </citation>
    <scope>NUCLEOTIDE SEQUENCE</scope>
    <source>
        <strain evidence="2">SDUM040014</strain>
    </source>
</reference>
<evidence type="ECO:0000256" key="1">
    <source>
        <dbReference type="SAM" id="Phobius"/>
    </source>
</evidence>
<evidence type="ECO:0000313" key="2">
    <source>
        <dbReference type="EMBL" id="MDO3382353.1"/>
    </source>
</evidence>
<dbReference type="Proteomes" id="UP001168380">
    <property type="component" value="Unassembled WGS sequence"/>
</dbReference>
<dbReference type="RefSeq" id="WP_302712559.1">
    <property type="nucleotide sequence ID" value="NZ_JAULRT010000052.1"/>
</dbReference>
<sequence>MNSLILLLAVLANIATVLCWHRQGRAGAKARLSFILAGIAAFAISCALLAIPYAWSRAPFIALGLLGLSGWLHVFARPLWLKSSS</sequence>